<dbReference type="InterPro" id="IPR032275">
    <property type="entry name" value="DUF4986"/>
</dbReference>
<comment type="caution">
    <text evidence="6">The sequence shown here is derived from an EMBL/GenBank/DDBJ whole genome shotgun (WGS) entry which is preliminary data.</text>
</comment>
<dbReference type="InterPro" id="IPR012878">
    <property type="entry name" value="Beta-AFase-like_GH127_cat"/>
</dbReference>
<feature type="domain" description="Glycoside hydrolase GH146 substrate-binding" evidence="4">
    <location>
        <begin position="657"/>
        <end position="790"/>
    </location>
</feature>
<proteinExistence type="predicted"/>
<dbReference type="SUPFAM" id="SSF48208">
    <property type="entry name" value="Six-hairpin glycosidases"/>
    <property type="match status" value="1"/>
</dbReference>
<dbReference type="InterPro" id="IPR049046">
    <property type="entry name" value="Beta-AFase-like_GH127_middle"/>
</dbReference>
<name>A0ABV1RC26_9ALTE</name>
<evidence type="ECO:0000259" key="5">
    <source>
        <dbReference type="Pfam" id="PF20736"/>
    </source>
</evidence>
<dbReference type="Pfam" id="PF20620">
    <property type="entry name" value="DUF6805"/>
    <property type="match status" value="1"/>
</dbReference>
<sequence>MTRIIVLCIVLWSTAVQADKTTVQLQPFPLPAVKLTDGPFLHAQQTNIDYLLRMEVDRLLAPYLREAGLPIKSESYENWENTGLDGHIGGHYLTALSLAFAASGDERLKQRLSYMLTELRKAQLANGDGYLAGIPAGQSVWREVASGNIEADLFSMNKLWVPWYNLHKIYAGLRDAYQIGGYQVALTMLIELADWADRLVANLTEAQIQQMLITEHGGMNEVFADLAAITGNKKYLKLAELFSQKSILNPLLQKQDKLNGLHANTQIPKVIGFKRVAEVAGNNNWTDAAEYFWRTVTQKRTVVIGGNSVREHFHAADDFSSMLDDVEGPETCNTYNMLKLSKMLFLNHPSAEYIDYYERALYNHILASQHPEHGGLVYFTPMRPSHYRVYSKHDEAMWCCVGSGIENHSKYGELIYAQAESQLFVNLFIASELDYQQAGLKLEQTTLFPDIAETTFKFKAAGKRSADFIFNLRIPSWLNRDVLIVTINGKIVKALNIDNGYLAIQRTWQAGDQVTLSLPSKLELEQIPDKQNYYAVLKGPIVLAAQVNPFPQEKLNFVGDDSRMGHIANAPICPPEATPVMVGEPESFIAQLQPVAGQSLTYRANTAVYNPNNENLTLIPFFRLHDSRYQIYWPQATKDDLQSFLQKGEQVAAEKAKLEAITIDKVAPGEQQPEADHFFAGERTEAGVHMRRHWRHSQAWFSYQMKDQNKKANYLRVTYFGLDAGRHFSIWIAGQKIADVDLTGQQGNEFFHVDYEIPQSVKDLYQDTFELKFVADEGSVAGGIYGVRIIE</sequence>
<dbReference type="EMBL" id="JBELOE010000054">
    <property type="protein sequence ID" value="MER2490471.1"/>
    <property type="molecule type" value="Genomic_DNA"/>
</dbReference>
<accession>A0ABV1RC26</accession>
<feature type="domain" description="Non-reducing end beta-L-arabinofuranosidase-like GH127 middle" evidence="5">
    <location>
        <begin position="423"/>
        <end position="519"/>
    </location>
</feature>
<protein>
    <submittedName>
        <fullName evidence="6">Glycoside hydrolase family 127 protein</fullName>
    </submittedName>
</protein>
<dbReference type="PANTHER" id="PTHR31151:SF0">
    <property type="entry name" value="PROLINE-TRNA LIGASE (DUF1680)"/>
    <property type="match status" value="1"/>
</dbReference>
<dbReference type="RefSeq" id="WP_143870203.1">
    <property type="nucleotide sequence ID" value="NZ_CP041660.1"/>
</dbReference>
<dbReference type="GO" id="GO:0016787">
    <property type="term" value="F:hydrolase activity"/>
    <property type="evidence" value="ECO:0007669"/>
    <property type="project" value="UniProtKB-KW"/>
</dbReference>
<dbReference type="Proteomes" id="UP001467690">
    <property type="component" value="Unassembled WGS sequence"/>
</dbReference>
<organism evidence="6 7">
    <name type="scientific">Catenovulum sediminis</name>
    <dbReference type="NCBI Taxonomy" id="1740262"/>
    <lineage>
        <taxon>Bacteria</taxon>
        <taxon>Pseudomonadati</taxon>
        <taxon>Pseudomonadota</taxon>
        <taxon>Gammaproteobacteria</taxon>
        <taxon>Alteromonadales</taxon>
        <taxon>Alteromonadaceae</taxon>
        <taxon>Catenovulum</taxon>
    </lineage>
</organism>
<evidence type="ECO:0000259" key="3">
    <source>
        <dbReference type="Pfam" id="PF16375"/>
    </source>
</evidence>
<keyword evidence="7" id="KW-1185">Reference proteome</keyword>
<evidence type="ECO:0000259" key="4">
    <source>
        <dbReference type="Pfam" id="PF20620"/>
    </source>
</evidence>
<dbReference type="Pfam" id="PF16375">
    <property type="entry name" value="DUF4986"/>
    <property type="match status" value="1"/>
</dbReference>
<dbReference type="Pfam" id="PF07944">
    <property type="entry name" value="Beta-AFase-like_GH127_cat"/>
    <property type="match status" value="1"/>
</dbReference>
<dbReference type="PANTHER" id="PTHR31151">
    <property type="entry name" value="PROLINE-TRNA LIGASE (DUF1680)"/>
    <property type="match status" value="1"/>
</dbReference>
<feature type="chain" id="PRO_5046632111" evidence="1">
    <location>
        <begin position="19"/>
        <end position="791"/>
    </location>
</feature>
<evidence type="ECO:0000313" key="6">
    <source>
        <dbReference type="EMBL" id="MER2490471.1"/>
    </source>
</evidence>
<evidence type="ECO:0000313" key="7">
    <source>
        <dbReference type="Proteomes" id="UP001467690"/>
    </source>
</evidence>
<keyword evidence="6" id="KW-0378">Hydrolase</keyword>
<keyword evidence="1" id="KW-0732">Signal</keyword>
<feature type="domain" description="DUF4986" evidence="3">
    <location>
        <begin position="556"/>
        <end position="633"/>
    </location>
</feature>
<evidence type="ECO:0000259" key="2">
    <source>
        <dbReference type="Pfam" id="PF07944"/>
    </source>
</evidence>
<evidence type="ECO:0000256" key="1">
    <source>
        <dbReference type="SAM" id="SignalP"/>
    </source>
</evidence>
<reference evidence="6 7" key="1">
    <citation type="submission" date="2024-06" db="EMBL/GenBank/DDBJ databases">
        <authorList>
            <person name="Chen R.Y."/>
        </authorList>
    </citation>
    <scope>NUCLEOTIDE SEQUENCE [LARGE SCALE GENOMIC DNA]</scope>
    <source>
        <strain evidence="6 7">D2</strain>
    </source>
</reference>
<dbReference type="InterPro" id="IPR008928">
    <property type="entry name" value="6-hairpin_glycosidase_sf"/>
</dbReference>
<feature type="signal peptide" evidence="1">
    <location>
        <begin position="1"/>
        <end position="18"/>
    </location>
</feature>
<dbReference type="InterPro" id="IPR046544">
    <property type="entry name" value="GH146_SB_dom"/>
</dbReference>
<dbReference type="Pfam" id="PF20736">
    <property type="entry name" value="Glyco_hydro127M"/>
    <property type="match status" value="1"/>
</dbReference>
<feature type="domain" description="Non-reducing end beta-L-arabinofuranosidase-like GH127 catalytic" evidence="2">
    <location>
        <begin position="32"/>
        <end position="413"/>
    </location>
</feature>
<gene>
    <name evidence="6" type="ORF">ABS311_01050</name>
</gene>